<keyword evidence="11" id="KW-1185">Reference proteome</keyword>
<dbReference type="InParanoid" id="A0A1X2HN05"/>
<reference evidence="10 11" key="1">
    <citation type="submission" date="2016-07" db="EMBL/GenBank/DDBJ databases">
        <title>Pervasive Adenine N6-methylation of Active Genes in Fungi.</title>
        <authorList>
            <consortium name="DOE Joint Genome Institute"/>
            <person name="Mondo S.J."/>
            <person name="Dannebaum R.O."/>
            <person name="Kuo R.C."/>
            <person name="Labutti K."/>
            <person name="Haridas S."/>
            <person name="Kuo A."/>
            <person name="Salamov A."/>
            <person name="Ahrendt S.R."/>
            <person name="Lipzen A."/>
            <person name="Sullivan W."/>
            <person name="Andreopoulos W.B."/>
            <person name="Clum A."/>
            <person name="Lindquist E."/>
            <person name="Daum C."/>
            <person name="Ramamoorthy G.K."/>
            <person name="Gryganskyi A."/>
            <person name="Culley D."/>
            <person name="Magnuson J.K."/>
            <person name="James T.Y."/>
            <person name="O'Malley M.A."/>
            <person name="Stajich J.E."/>
            <person name="Spatafora J.W."/>
            <person name="Visel A."/>
            <person name="Grigoriev I.V."/>
        </authorList>
    </citation>
    <scope>NUCLEOTIDE SEQUENCE [LARGE SCALE GENOMIC DNA]</scope>
    <source>
        <strain evidence="10 11">NRRL 2496</strain>
    </source>
</reference>
<dbReference type="FunCoup" id="A0A1X2HN05">
    <property type="interactions" value="514"/>
</dbReference>
<dbReference type="OrthoDB" id="331602at2759"/>
<feature type="compositionally biased region" description="Basic and acidic residues" evidence="8">
    <location>
        <begin position="234"/>
        <end position="248"/>
    </location>
</feature>
<comment type="similarity">
    <text evidence="2">Belongs to the MAD1 family.</text>
</comment>
<evidence type="ECO:0000256" key="3">
    <source>
        <dbReference type="ARBA" id="ARBA00022019"/>
    </source>
</evidence>
<dbReference type="Pfam" id="PF05557">
    <property type="entry name" value="MAD"/>
    <property type="match status" value="1"/>
</dbReference>
<keyword evidence="9" id="KW-0732">Signal</keyword>
<dbReference type="InterPro" id="IPR008672">
    <property type="entry name" value="Mad1"/>
</dbReference>
<feature type="signal peptide" evidence="9">
    <location>
        <begin position="1"/>
        <end position="19"/>
    </location>
</feature>
<dbReference type="Proteomes" id="UP000242180">
    <property type="component" value="Unassembled WGS sequence"/>
</dbReference>
<keyword evidence="4" id="KW-0132">Cell division</keyword>
<dbReference type="GO" id="GO:0051301">
    <property type="term" value="P:cell division"/>
    <property type="evidence" value="ECO:0007669"/>
    <property type="project" value="UniProtKB-KW"/>
</dbReference>
<dbReference type="GO" id="GO:0051315">
    <property type="term" value="P:attachment of mitotic spindle microtubules to kinetochore"/>
    <property type="evidence" value="ECO:0007669"/>
    <property type="project" value="TreeGrafter"/>
</dbReference>
<dbReference type="STRING" id="13706.A0A1X2HN05"/>
<evidence type="ECO:0000256" key="6">
    <source>
        <dbReference type="ARBA" id="ARBA00023242"/>
    </source>
</evidence>
<dbReference type="OMA" id="DIITHEY"/>
<dbReference type="EMBL" id="MCGN01000002">
    <property type="protein sequence ID" value="ORZ00760.1"/>
    <property type="molecule type" value="Genomic_DNA"/>
</dbReference>
<feature type="compositionally biased region" description="Low complexity" evidence="8">
    <location>
        <begin position="249"/>
        <end position="265"/>
    </location>
</feature>
<feature type="chain" id="PRO_5013004768" description="Spindle assembly checkpoint component MAD1" evidence="9">
    <location>
        <begin position="20"/>
        <end position="623"/>
    </location>
</feature>
<dbReference type="GO" id="GO:0072686">
    <property type="term" value="C:mitotic spindle"/>
    <property type="evidence" value="ECO:0007669"/>
    <property type="project" value="TreeGrafter"/>
</dbReference>
<proteinExistence type="inferred from homology"/>
<feature type="region of interest" description="Disordered" evidence="8">
    <location>
        <begin position="310"/>
        <end position="329"/>
    </location>
</feature>
<evidence type="ECO:0000313" key="11">
    <source>
        <dbReference type="Proteomes" id="UP000242180"/>
    </source>
</evidence>
<dbReference type="PANTHER" id="PTHR23168:SF0">
    <property type="entry name" value="MITOTIC SPINDLE ASSEMBLY CHECKPOINT PROTEIN MAD1"/>
    <property type="match status" value="1"/>
</dbReference>
<evidence type="ECO:0000313" key="10">
    <source>
        <dbReference type="EMBL" id="ORZ00760.1"/>
    </source>
</evidence>
<dbReference type="Gene3D" id="3.30.457.60">
    <property type="match status" value="1"/>
</dbReference>
<feature type="region of interest" description="Disordered" evidence="8">
    <location>
        <begin position="527"/>
        <end position="623"/>
    </location>
</feature>
<feature type="compositionally biased region" description="Acidic residues" evidence="8">
    <location>
        <begin position="527"/>
        <end position="557"/>
    </location>
</feature>
<keyword evidence="7" id="KW-0131">Cell cycle</keyword>
<feature type="compositionally biased region" description="Acidic residues" evidence="8">
    <location>
        <begin position="571"/>
        <end position="598"/>
    </location>
</feature>
<evidence type="ECO:0000256" key="4">
    <source>
        <dbReference type="ARBA" id="ARBA00022618"/>
    </source>
</evidence>
<evidence type="ECO:0000256" key="7">
    <source>
        <dbReference type="ARBA" id="ARBA00023306"/>
    </source>
</evidence>
<evidence type="ECO:0000256" key="8">
    <source>
        <dbReference type="SAM" id="MobiDB-lite"/>
    </source>
</evidence>
<evidence type="ECO:0000256" key="1">
    <source>
        <dbReference type="ARBA" id="ARBA00004123"/>
    </source>
</evidence>
<comment type="subcellular location">
    <subcellularLocation>
        <location evidence="1">Nucleus</location>
    </subcellularLocation>
</comment>
<evidence type="ECO:0000256" key="9">
    <source>
        <dbReference type="SAM" id="SignalP"/>
    </source>
</evidence>
<comment type="caution">
    <text evidence="10">The sequence shown here is derived from an EMBL/GenBank/DDBJ whole genome shotgun (WGS) entry which is preliminary data.</text>
</comment>
<keyword evidence="5" id="KW-0498">Mitosis</keyword>
<protein>
    <recommendedName>
        <fullName evidence="3">Spindle assembly checkpoint component MAD1</fullName>
    </recommendedName>
</protein>
<dbReference type="PANTHER" id="PTHR23168">
    <property type="entry name" value="MITOTIC SPINDLE ASSEMBLY CHECKPOINT PROTEIN MAD1 MITOTIC ARREST DEFICIENT-LIKE PROTEIN 1"/>
    <property type="match status" value="1"/>
</dbReference>
<feature type="region of interest" description="Disordered" evidence="8">
    <location>
        <begin position="234"/>
        <end position="273"/>
    </location>
</feature>
<dbReference type="GO" id="GO:0007094">
    <property type="term" value="P:mitotic spindle assembly checkpoint signaling"/>
    <property type="evidence" value="ECO:0007669"/>
    <property type="project" value="InterPro"/>
</dbReference>
<dbReference type="GO" id="GO:0000776">
    <property type="term" value="C:kinetochore"/>
    <property type="evidence" value="ECO:0007669"/>
    <property type="project" value="TreeGrafter"/>
</dbReference>
<dbReference type="AlphaFoldDB" id="A0A1X2HN05"/>
<dbReference type="GO" id="GO:0005635">
    <property type="term" value="C:nuclear envelope"/>
    <property type="evidence" value="ECO:0007669"/>
    <property type="project" value="TreeGrafter"/>
</dbReference>
<feature type="compositionally biased region" description="Basic and acidic residues" evidence="8">
    <location>
        <begin position="318"/>
        <end position="328"/>
    </location>
</feature>
<evidence type="ECO:0000256" key="2">
    <source>
        <dbReference type="ARBA" id="ARBA00008029"/>
    </source>
</evidence>
<evidence type="ECO:0000256" key="5">
    <source>
        <dbReference type="ARBA" id="ARBA00022776"/>
    </source>
</evidence>
<sequence length="623" mass="72189">MVIRISTLALFYLFYFIRSQYLDNENSPFTTPADLVYNLVRRLQKQDTLEAQCAILQKSSKELNDNLKKLEEENISLRKENEQLQKLVRERGFNDKRSNDQRELLQRRCDIYEAQYDTLARLQSQLSGKEGETIPSHEVVELRKLIKENEQYIENLRSELASVRLELAQKQQPGASDTQKSVLLSSLVESLTSQNDSTTLELRQAYNQLALTNKELDTQKERASLLLQTMKKHEAELRKSDEEKEQGDQKSQIEQQQQQQQQPVQSTETEGKGERVLALVENPASKEHGIRQERLTQLEKENQQLLDMLEATSSPTEDEPRKRQRLEQDTEQASVYITVPQTSLDNLRRKAEILNDNIAAKDKRIMRLHQVFEEKLSDYDCLMRNLFGYTVELLDKNRICLTSIYAPSDSFSLLYVRNAGIKDSLRIIGPQSSEYMRTFDGLYRTHILTAECLPCFVSSVTVELCISSSGGRWGGLEDVEHTDITMDDTEETNDIEEQYMDENESEGHFTEPAGSEYEQYEYENMEDNGDEYYDPADENADETLPEALEEEDQEAEESQYPPDWQYQESSAYDDYDDNMPEDNDVQEEYVEEDDENNEDTPGHQTKLPPQDDNGVFVIDDDDD</sequence>
<organism evidence="10 11">
    <name type="scientific">Syncephalastrum racemosum</name>
    <name type="common">Filamentous fungus</name>
    <dbReference type="NCBI Taxonomy" id="13706"/>
    <lineage>
        <taxon>Eukaryota</taxon>
        <taxon>Fungi</taxon>
        <taxon>Fungi incertae sedis</taxon>
        <taxon>Mucoromycota</taxon>
        <taxon>Mucoromycotina</taxon>
        <taxon>Mucoromycetes</taxon>
        <taxon>Mucorales</taxon>
        <taxon>Syncephalastraceae</taxon>
        <taxon>Syncephalastrum</taxon>
    </lineage>
</organism>
<gene>
    <name evidence="10" type="ORF">BCR43DRAFT_152374</name>
</gene>
<name>A0A1X2HN05_SYNRA</name>
<keyword evidence="6" id="KW-0539">Nucleus</keyword>
<accession>A0A1X2HN05</accession>